<evidence type="ECO:0000313" key="2">
    <source>
        <dbReference type="EMBL" id="SHK73911.1"/>
    </source>
</evidence>
<evidence type="ECO:0000259" key="1">
    <source>
        <dbReference type="SMART" id="SM00943"/>
    </source>
</evidence>
<dbReference type="Pfam" id="PF09250">
    <property type="entry name" value="Prim-Pol"/>
    <property type="match status" value="1"/>
</dbReference>
<dbReference type="SMART" id="SM00943">
    <property type="entry name" value="Prim-Pol"/>
    <property type="match status" value="1"/>
</dbReference>
<keyword evidence="3" id="KW-1185">Reference proteome</keyword>
<evidence type="ECO:0000313" key="3">
    <source>
        <dbReference type="Proteomes" id="UP000184452"/>
    </source>
</evidence>
<reference evidence="2 3" key="1">
    <citation type="submission" date="2016-11" db="EMBL/GenBank/DDBJ databases">
        <authorList>
            <person name="Jaros S."/>
            <person name="Januszkiewicz K."/>
            <person name="Wedrychowicz H."/>
        </authorList>
    </citation>
    <scope>NUCLEOTIDE SEQUENCE [LARGE SCALE GENOMIC DNA]</scope>
    <source>
        <strain evidence="2 3">CGMCC 4.5723</strain>
    </source>
</reference>
<feature type="domain" description="DNA primase/polymerase bifunctional N-terminal" evidence="1">
    <location>
        <begin position="21"/>
        <end position="203"/>
    </location>
</feature>
<dbReference type="STRING" id="758803.SAMN05421803_13043"/>
<dbReference type="AlphaFoldDB" id="A0A1M6UXR7"/>
<sequence>MADVLYRRKRRPAMDGMVDAALGYAALGWPVVRGAAPGEDRACNCDRLGCPDPAAHPATMAWGVEASTDADTIRRWWAADPEANVVLPTGRVFDVFDVPREAGVMALARTGRAGVPAGPVAALGSRYLFFVATRSPVDEDEWWSCHLDCVPEAIEDMPGLRWHCRDSFVLGAPSRLPGGDRVSWIRTPRDDGGSVVLPDPIAVLGILADASEEFGDTAS</sequence>
<dbReference type="Proteomes" id="UP000184452">
    <property type="component" value="Unassembled WGS sequence"/>
</dbReference>
<dbReference type="EMBL" id="FQZK01000030">
    <property type="protein sequence ID" value="SHK73911.1"/>
    <property type="molecule type" value="Genomic_DNA"/>
</dbReference>
<accession>A0A1M6UXR7</accession>
<name>A0A1M6UXR7_9ACTN</name>
<dbReference type="OrthoDB" id="3397040at2"/>
<dbReference type="InterPro" id="IPR015330">
    <property type="entry name" value="DNA_primase/pol_bifunc_N"/>
</dbReference>
<dbReference type="RefSeq" id="WP_073383958.1">
    <property type="nucleotide sequence ID" value="NZ_FQZK01000030.1"/>
</dbReference>
<proteinExistence type="predicted"/>
<gene>
    <name evidence="2" type="ORF">SAMN05421803_13043</name>
</gene>
<organism evidence="2 3">
    <name type="scientific">Nocardiopsis flavescens</name>
    <dbReference type="NCBI Taxonomy" id="758803"/>
    <lineage>
        <taxon>Bacteria</taxon>
        <taxon>Bacillati</taxon>
        <taxon>Actinomycetota</taxon>
        <taxon>Actinomycetes</taxon>
        <taxon>Streptosporangiales</taxon>
        <taxon>Nocardiopsidaceae</taxon>
        <taxon>Nocardiopsis</taxon>
    </lineage>
</organism>
<protein>
    <submittedName>
        <fullName evidence="2">Bifunctional DNA primase/polymerase, N-terminal</fullName>
    </submittedName>
</protein>